<evidence type="ECO:0000256" key="4">
    <source>
        <dbReference type="ARBA" id="ARBA00022723"/>
    </source>
</evidence>
<keyword evidence="7" id="KW-0067">ATP-binding</keyword>
<keyword evidence="8" id="KW-0460">Magnesium</keyword>
<dbReference type="Pfam" id="PF19279">
    <property type="entry name" value="YegS_C"/>
    <property type="match status" value="1"/>
</dbReference>
<dbReference type="PATRIC" id="fig|66969.6.peg.1294"/>
<evidence type="ECO:0000313" key="14">
    <source>
        <dbReference type="Proteomes" id="UP000054729"/>
    </source>
</evidence>
<dbReference type="PANTHER" id="PTHR12358">
    <property type="entry name" value="SPHINGOSINE KINASE"/>
    <property type="match status" value="1"/>
</dbReference>
<dbReference type="Proteomes" id="UP000054729">
    <property type="component" value="Unassembled WGS sequence"/>
</dbReference>
<accession>A0A0W1AH57</accession>
<evidence type="ECO:0000256" key="8">
    <source>
        <dbReference type="ARBA" id="ARBA00022842"/>
    </source>
</evidence>
<proteinExistence type="predicted"/>
<dbReference type="Gene3D" id="2.60.200.40">
    <property type="match status" value="1"/>
</dbReference>
<dbReference type="GO" id="GO:0008654">
    <property type="term" value="P:phospholipid biosynthetic process"/>
    <property type="evidence" value="ECO:0007669"/>
    <property type="project" value="UniProtKB-KW"/>
</dbReference>
<dbReference type="GO" id="GO:0046872">
    <property type="term" value="F:metal ion binding"/>
    <property type="evidence" value="ECO:0007669"/>
    <property type="project" value="UniProtKB-KW"/>
</dbReference>
<dbReference type="InterPro" id="IPR005218">
    <property type="entry name" value="Diacylglycerol/lipid_kinase"/>
</dbReference>
<name>A0A0W1AH57_9GAMM</name>
<reference evidence="13 14" key="1">
    <citation type="submission" date="2015-11" db="EMBL/GenBank/DDBJ databases">
        <title>Genomic analysis of 38 Legionella species identifies large and diverse effector repertoires.</title>
        <authorList>
            <person name="Burstein D."/>
            <person name="Amaro F."/>
            <person name="Zusman T."/>
            <person name="Lifshitz Z."/>
            <person name="Cohen O."/>
            <person name="Gilbert J.A."/>
            <person name="Pupko T."/>
            <person name="Shuman H.A."/>
            <person name="Segal G."/>
        </authorList>
    </citation>
    <scope>NUCLEOTIDE SEQUENCE [LARGE SCALE GENOMIC DNA]</scope>
    <source>
        <strain evidence="13 14">ATCC 51914</strain>
    </source>
</reference>
<evidence type="ECO:0000256" key="7">
    <source>
        <dbReference type="ARBA" id="ARBA00022840"/>
    </source>
</evidence>
<evidence type="ECO:0000259" key="12">
    <source>
        <dbReference type="PROSITE" id="PS50146"/>
    </source>
</evidence>
<dbReference type="PROSITE" id="PS50146">
    <property type="entry name" value="DAGK"/>
    <property type="match status" value="1"/>
</dbReference>
<dbReference type="InterPro" id="IPR045540">
    <property type="entry name" value="YegS/DAGK_C"/>
</dbReference>
<dbReference type="InterPro" id="IPR050187">
    <property type="entry name" value="Lipid_Phosphate_FormReg"/>
</dbReference>
<dbReference type="EMBL" id="LNZB01000031">
    <property type="protein sequence ID" value="KTD80483.1"/>
    <property type="molecule type" value="Genomic_DNA"/>
</dbReference>
<evidence type="ECO:0000256" key="5">
    <source>
        <dbReference type="ARBA" id="ARBA00022741"/>
    </source>
</evidence>
<gene>
    <name evidence="13" type="ORF">Lwal_1180</name>
</gene>
<evidence type="ECO:0000256" key="2">
    <source>
        <dbReference type="ARBA" id="ARBA00022516"/>
    </source>
</evidence>
<keyword evidence="14" id="KW-1185">Reference proteome</keyword>
<dbReference type="AlphaFoldDB" id="A0A0W1AH57"/>
<evidence type="ECO:0000256" key="9">
    <source>
        <dbReference type="ARBA" id="ARBA00023098"/>
    </source>
</evidence>
<evidence type="ECO:0000256" key="1">
    <source>
        <dbReference type="ARBA" id="ARBA00001946"/>
    </source>
</evidence>
<keyword evidence="11" id="KW-1208">Phospholipid metabolism</keyword>
<dbReference type="NCBIfam" id="TIGR00147">
    <property type="entry name" value="YegS/Rv2252/BmrU family lipid kinase"/>
    <property type="match status" value="1"/>
</dbReference>
<evidence type="ECO:0000256" key="10">
    <source>
        <dbReference type="ARBA" id="ARBA00023209"/>
    </source>
</evidence>
<keyword evidence="5" id="KW-0547">Nucleotide-binding</keyword>
<sequence length="305" mass="33292">MTSIAVVINPIAGGGRGKKVWRVLEPGLNAVFSNVTYRMSNRVNDLELMTAGLLEGNPDYLLIIGGDGTLNHVLNGIIQDDKIKNPNLKIAFFNAGCGGDFIRQFPQQKITEFLDRLSHNQSVPCDIGKISSEACSPRYFINIASCGLSGYVVSRTLTSKWLKKLGGTLNYLTHSILGLLTYRSAKVRVQIDDNPSFETSLLLLAVCSGQFFGGRMHVAPMAIIDDGLFDVVLFSNLSKVRAILKLHKIYSGSHVLDDKVHYVQAKMVTVEPLETGPILIESDGENAGQLPATFSILNEKLALIV</sequence>
<dbReference type="SUPFAM" id="SSF111331">
    <property type="entry name" value="NAD kinase/diacylglycerol kinase-like"/>
    <property type="match status" value="1"/>
</dbReference>
<keyword evidence="9" id="KW-0443">Lipid metabolism</keyword>
<feature type="domain" description="DAGKc" evidence="12">
    <location>
        <begin position="1"/>
        <end position="134"/>
    </location>
</feature>
<dbReference type="OrthoDB" id="142078at2"/>
<dbReference type="GO" id="GO:0016301">
    <property type="term" value="F:kinase activity"/>
    <property type="evidence" value="ECO:0007669"/>
    <property type="project" value="UniProtKB-KW"/>
</dbReference>
<evidence type="ECO:0000256" key="3">
    <source>
        <dbReference type="ARBA" id="ARBA00022679"/>
    </source>
</evidence>
<dbReference type="PANTHER" id="PTHR12358:SF106">
    <property type="entry name" value="LIPID KINASE YEGS"/>
    <property type="match status" value="1"/>
</dbReference>
<dbReference type="STRING" id="66969.Lwal_1180"/>
<keyword evidence="4" id="KW-0479">Metal-binding</keyword>
<protein>
    <submittedName>
        <fullName evidence="13">Transcriptional regulator</fullName>
    </submittedName>
</protein>
<keyword evidence="10" id="KW-0594">Phospholipid biosynthesis</keyword>
<evidence type="ECO:0000256" key="11">
    <source>
        <dbReference type="ARBA" id="ARBA00023264"/>
    </source>
</evidence>
<dbReference type="Pfam" id="PF00781">
    <property type="entry name" value="DAGK_cat"/>
    <property type="match status" value="1"/>
</dbReference>
<comment type="caution">
    <text evidence="13">The sequence shown here is derived from an EMBL/GenBank/DDBJ whole genome shotgun (WGS) entry which is preliminary data.</text>
</comment>
<comment type="cofactor">
    <cofactor evidence="1">
        <name>Mg(2+)</name>
        <dbReference type="ChEBI" id="CHEBI:18420"/>
    </cofactor>
</comment>
<keyword evidence="6" id="KW-0418">Kinase</keyword>
<keyword evidence="2" id="KW-0444">Lipid biosynthesis</keyword>
<dbReference type="InterPro" id="IPR001206">
    <property type="entry name" value="Diacylglycerol_kinase_cat_dom"/>
</dbReference>
<dbReference type="InterPro" id="IPR017438">
    <property type="entry name" value="ATP-NAD_kinase_N"/>
</dbReference>
<dbReference type="GO" id="GO:0005524">
    <property type="term" value="F:ATP binding"/>
    <property type="evidence" value="ECO:0007669"/>
    <property type="project" value="UniProtKB-KW"/>
</dbReference>
<evidence type="ECO:0000256" key="6">
    <source>
        <dbReference type="ARBA" id="ARBA00022777"/>
    </source>
</evidence>
<dbReference type="InterPro" id="IPR016064">
    <property type="entry name" value="NAD/diacylglycerol_kinase_sf"/>
</dbReference>
<dbReference type="GO" id="GO:0005886">
    <property type="term" value="C:plasma membrane"/>
    <property type="evidence" value="ECO:0007669"/>
    <property type="project" value="TreeGrafter"/>
</dbReference>
<organism evidence="13 14">
    <name type="scientific">Legionella waltersii</name>
    <dbReference type="NCBI Taxonomy" id="66969"/>
    <lineage>
        <taxon>Bacteria</taxon>
        <taxon>Pseudomonadati</taxon>
        <taxon>Pseudomonadota</taxon>
        <taxon>Gammaproteobacteria</taxon>
        <taxon>Legionellales</taxon>
        <taxon>Legionellaceae</taxon>
        <taxon>Legionella</taxon>
    </lineage>
</organism>
<evidence type="ECO:0000313" key="13">
    <source>
        <dbReference type="EMBL" id="KTD80483.1"/>
    </source>
</evidence>
<dbReference type="RefSeq" id="WP_058479953.1">
    <property type="nucleotide sequence ID" value="NZ_CAAAIQ010000008.1"/>
</dbReference>
<dbReference type="Gene3D" id="3.40.50.10330">
    <property type="entry name" value="Probable inorganic polyphosphate/atp-NAD kinase, domain 1"/>
    <property type="match status" value="1"/>
</dbReference>
<keyword evidence="3" id="KW-0808">Transferase</keyword>